<feature type="site" description="Important for substrate specificity" evidence="4">
    <location>
        <position position="15"/>
    </location>
</feature>
<evidence type="ECO:0000256" key="1">
    <source>
        <dbReference type="ARBA" id="ARBA00001968"/>
    </source>
</evidence>
<evidence type="ECO:0000313" key="5">
    <source>
        <dbReference type="EMBL" id="ACR12583.1"/>
    </source>
</evidence>
<dbReference type="eggNOG" id="COG0424">
    <property type="taxonomic scope" value="Bacteria"/>
</dbReference>
<name>C5BSY3_TERTT</name>
<dbReference type="KEGG" id="ttu:TERTU_3831"/>
<dbReference type="HAMAP" id="MF_00528">
    <property type="entry name" value="Maf"/>
    <property type="match status" value="1"/>
</dbReference>
<keyword evidence="6" id="KW-1185">Reference proteome</keyword>
<evidence type="ECO:0000256" key="4">
    <source>
        <dbReference type="HAMAP-Rule" id="MF_00528"/>
    </source>
</evidence>
<comment type="caution">
    <text evidence="4">Lacks conserved residue(s) required for the propagation of feature annotation.</text>
</comment>
<comment type="catalytic activity">
    <reaction evidence="4">
        <text>UTP + H2O = UMP + diphosphate + H(+)</text>
        <dbReference type="Rhea" id="RHEA:29395"/>
        <dbReference type="ChEBI" id="CHEBI:15377"/>
        <dbReference type="ChEBI" id="CHEBI:15378"/>
        <dbReference type="ChEBI" id="CHEBI:33019"/>
        <dbReference type="ChEBI" id="CHEBI:46398"/>
        <dbReference type="ChEBI" id="CHEBI:57865"/>
        <dbReference type="EC" id="3.6.1.9"/>
    </reaction>
</comment>
<feature type="site" description="Important for substrate specificity" evidence="4">
    <location>
        <position position="73"/>
    </location>
</feature>
<keyword evidence="2 4" id="KW-0378">Hydrolase</keyword>
<keyword evidence="4" id="KW-0963">Cytoplasm</keyword>
<dbReference type="Gene3D" id="3.90.950.10">
    <property type="match status" value="1"/>
</dbReference>
<organism evidence="5 6">
    <name type="scientific">Teredinibacter turnerae (strain ATCC 39867 / T7901)</name>
    <dbReference type="NCBI Taxonomy" id="377629"/>
    <lineage>
        <taxon>Bacteria</taxon>
        <taxon>Pseudomonadati</taxon>
        <taxon>Pseudomonadota</taxon>
        <taxon>Gammaproteobacteria</taxon>
        <taxon>Cellvibrionales</taxon>
        <taxon>Cellvibrionaceae</taxon>
        <taxon>Teredinibacter</taxon>
    </lineage>
</organism>
<dbReference type="PANTHER" id="PTHR43213">
    <property type="entry name" value="BIFUNCTIONAL DTTP/UTP PYROPHOSPHATASE/METHYLTRANSFERASE PROTEIN-RELATED"/>
    <property type="match status" value="1"/>
</dbReference>
<dbReference type="PANTHER" id="PTHR43213:SF5">
    <property type="entry name" value="BIFUNCTIONAL DTTP_UTP PYROPHOSPHATASE_METHYLTRANSFERASE PROTEIN-RELATED"/>
    <property type="match status" value="1"/>
</dbReference>
<accession>C5BSY3</accession>
<comment type="cofactor">
    <cofactor evidence="1 4">
        <name>a divalent metal cation</name>
        <dbReference type="ChEBI" id="CHEBI:60240"/>
    </cofactor>
</comment>
<evidence type="ECO:0000256" key="2">
    <source>
        <dbReference type="ARBA" id="ARBA00022801"/>
    </source>
</evidence>
<dbReference type="NCBIfam" id="TIGR00172">
    <property type="entry name" value="maf"/>
    <property type="match status" value="1"/>
</dbReference>
<dbReference type="AlphaFoldDB" id="C5BSY3"/>
<dbReference type="InterPro" id="IPR029001">
    <property type="entry name" value="ITPase-like_fam"/>
</dbReference>
<dbReference type="GO" id="GO:0005737">
    <property type="term" value="C:cytoplasm"/>
    <property type="evidence" value="ECO:0007669"/>
    <property type="project" value="UniProtKB-SubCell"/>
</dbReference>
<evidence type="ECO:0000256" key="3">
    <source>
        <dbReference type="ARBA" id="ARBA00023080"/>
    </source>
</evidence>
<dbReference type="Proteomes" id="UP000009080">
    <property type="component" value="Chromosome"/>
</dbReference>
<comment type="function">
    <text evidence="4">Nucleoside triphosphate pyrophosphatase that hydrolyzes dTTP and UTP. May have a dual role in cell division arrest and in preventing the incorporation of modified nucleotides into cellular nucleic acids.</text>
</comment>
<dbReference type="EC" id="3.6.1.9" evidence="4"/>
<proteinExistence type="inferred from homology"/>
<dbReference type="CDD" id="cd00555">
    <property type="entry name" value="Maf"/>
    <property type="match status" value="1"/>
</dbReference>
<gene>
    <name evidence="5" type="primary">maf_2</name>
    <name evidence="5" type="ordered locus">TERTU_3831</name>
</gene>
<dbReference type="GO" id="GO:0009117">
    <property type="term" value="P:nucleotide metabolic process"/>
    <property type="evidence" value="ECO:0007669"/>
    <property type="project" value="UniProtKB-KW"/>
</dbReference>
<comment type="catalytic activity">
    <reaction evidence="4">
        <text>dTTP + H2O = dTMP + diphosphate + H(+)</text>
        <dbReference type="Rhea" id="RHEA:28534"/>
        <dbReference type="ChEBI" id="CHEBI:15377"/>
        <dbReference type="ChEBI" id="CHEBI:15378"/>
        <dbReference type="ChEBI" id="CHEBI:33019"/>
        <dbReference type="ChEBI" id="CHEBI:37568"/>
        <dbReference type="ChEBI" id="CHEBI:63528"/>
        <dbReference type="EC" id="3.6.1.9"/>
    </reaction>
</comment>
<sequence>MTPSEILYLASKSPRRRELLTQIGVAFSIIDVDVPEERAPDETPLDYVTRLAADKARAGSLLKPDAPVLGADTIVVLDSTVLEKPANKTQAINMLTSLSGQTHQVMTAVSICRGTEQKTLCSETDVRFRTVSSAEAERYWNSGEPQDKAGGYGIQGFGGVFVEEIRGSYSAVVGLPLFETSQLLQLFRLPVWNASEK</sequence>
<dbReference type="SUPFAM" id="SSF52972">
    <property type="entry name" value="ITPase-like"/>
    <property type="match status" value="1"/>
</dbReference>
<reference evidence="5 6" key="1">
    <citation type="journal article" date="2009" name="PLoS ONE">
        <title>The complete genome of Teredinibacter turnerae T7901: an intracellular endosymbiont of marine wood-boring bivalves (shipworms).</title>
        <authorList>
            <person name="Yang J.C."/>
            <person name="Madupu R."/>
            <person name="Durkin A.S."/>
            <person name="Ekborg N.A."/>
            <person name="Pedamallu C.S."/>
            <person name="Hostetler J.B."/>
            <person name="Radune D."/>
            <person name="Toms B.S."/>
            <person name="Henrissat B."/>
            <person name="Coutinho P.M."/>
            <person name="Schwarz S."/>
            <person name="Field L."/>
            <person name="Trindade-Silva A.E."/>
            <person name="Soares C.A.G."/>
            <person name="Elshahawi S."/>
            <person name="Hanora A."/>
            <person name="Schmidt E.W."/>
            <person name="Haygood M.G."/>
            <person name="Posfai J."/>
            <person name="Benner J."/>
            <person name="Madinger C."/>
            <person name="Nove J."/>
            <person name="Anton B."/>
            <person name="Chaudhary K."/>
            <person name="Foster J."/>
            <person name="Holman A."/>
            <person name="Kumar S."/>
            <person name="Lessard P.A."/>
            <person name="Luyten Y.A."/>
            <person name="Slatko B."/>
            <person name="Wood N."/>
            <person name="Wu B."/>
            <person name="Teplitski M."/>
            <person name="Mougous J.D."/>
            <person name="Ward N."/>
            <person name="Eisen J.A."/>
            <person name="Badger J.H."/>
            <person name="Distel D.L."/>
        </authorList>
    </citation>
    <scope>NUCLEOTIDE SEQUENCE [LARGE SCALE GENOMIC DNA]</scope>
    <source>
        <strain evidence="6">ATCC 39867 / T7901</strain>
    </source>
</reference>
<feature type="site" description="Important for substrate specificity" evidence="4">
    <location>
        <position position="155"/>
    </location>
</feature>
<comment type="subcellular location">
    <subcellularLocation>
        <location evidence="4">Cytoplasm</location>
    </subcellularLocation>
</comment>
<dbReference type="GO" id="GO:0036218">
    <property type="term" value="F:dTTP diphosphatase activity"/>
    <property type="evidence" value="ECO:0007669"/>
    <property type="project" value="RHEA"/>
</dbReference>
<keyword evidence="3 4" id="KW-0546">Nucleotide metabolism</keyword>
<dbReference type="Pfam" id="PF02545">
    <property type="entry name" value="Maf"/>
    <property type="match status" value="1"/>
</dbReference>
<feature type="active site" description="Proton acceptor" evidence="4">
    <location>
        <position position="72"/>
    </location>
</feature>
<dbReference type="OrthoDB" id="9807767at2"/>
<dbReference type="RefSeq" id="WP_015818695.1">
    <property type="nucleotide sequence ID" value="NC_012997.1"/>
</dbReference>
<dbReference type="InterPro" id="IPR003697">
    <property type="entry name" value="Maf-like"/>
</dbReference>
<dbReference type="STRING" id="377629.TERTU_3831"/>
<dbReference type="PIRSF" id="PIRSF006305">
    <property type="entry name" value="Maf"/>
    <property type="match status" value="1"/>
</dbReference>
<dbReference type="GO" id="GO:0036221">
    <property type="term" value="F:UTP diphosphatase activity"/>
    <property type="evidence" value="ECO:0007669"/>
    <property type="project" value="RHEA"/>
</dbReference>
<protein>
    <recommendedName>
        <fullName evidence="4">dTTP/UTP pyrophosphatase</fullName>
        <shortName evidence="4">dTTPase/UTPase</shortName>
        <ecNumber evidence="4">3.6.1.9</ecNumber>
    </recommendedName>
    <alternativeName>
        <fullName evidence="4">Nucleoside triphosphate pyrophosphatase</fullName>
    </alternativeName>
    <alternativeName>
        <fullName evidence="4">Nucleotide pyrophosphatase</fullName>
        <shortName evidence="4">Nucleotide PPase</shortName>
    </alternativeName>
</protein>
<dbReference type="HOGENOM" id="CLU_040416_2_1_6"/>
<comment type="similarity">
    <text evidence="4">Belongs to the Maf family. YhdE subfamily.</text>
</comment>
<dbReference type="EMBL" id="CP001614">
    <property type="protein sequence ID" value="ACR12583.1"/>
    <property type="molecule type" value="Genomic_DNA"/>
</dbReference>
<evidence type="ECO:0000313" key="6">
    <source>
        <dbReference type="Proteomes" id="UP000009080"/>
    </source>
</evidence>